<evidence type="ECO:0000256" key="1">
    <source>
        <dbReference type="RuleBase" id="RU367018"/>
    </source>
</evidence>
<proteinExistence type="inferred from homology"/>
<feature type="compositionally biased region" description="Polar residues" evidence="2">
    <location>
        <begin position="180"/>
        <end position="192"/>
    </location>
</feature>
<protein>
    <recommendedName>
        <fullName evidence="1">Protein FAR1-RELATED SEQUENCE</fullName>
    </recommendedName>
</protein>
<evidence type="ECO:0000256" key="2">
    <source>
        <dbReference type="SAM" id="MobiDB-lite"/>
    </source>
</evidence>
<comment type="similarity">
    <text evidence="1">Belongs to the FHY3/FAR1 family.</text>
</comment>
<reference evidence="3 4" key="1">
    <citation type="submission" date="2024-11" db="EMBL/GenBank/DDBJ databases">
        <title>A near-complete genome assembly of Cinchona calisaya.</title>
        <authorList>
            <person name="Lian D.C."/>
            <person name="Zhao X.W."/>
            <person name="Wei L."/>
        </authorList>
    </citation>
    <scope>NUCLEOTIDE SEQUENCE [LARGE SCALE GENOMIC DNA]</scope>
    <source>
        <tissue evidence="3">Nenye</tissue>
    </source>
</reference>
<feature type="compositionally biased region" description="Basic and acidic residues" evidence="2">
    <location>
        <begin position="169"/>
        <end position="179"/>
    </location>
</feature>
<dbReference type="EMBL" id="JBJUIK010000016">
    <property type="protein sequence ID" value="KAL3499810.1"/>
    <property type="molecule type" value="Genomic_DNA"/>
</dbReference>
<gene>
    <name evidence="3" type="ORF">ACH5RR_038903</name>
</gene>
<comment type="subcellular location">
    <subcellularLocation>
        <location evidence="1">Nucleus</location>
    </subcellularLocation>
</comment>
<dbReference type="AlphaFoldDB" id="A0ABD2Y205"/>
<feature type="region of interest" description="Disordered" evidence="2">
    <location>
        <begin position="168"/>
        <end position="193"/>
    </location>
</feature>
<comment type="caution">
    <text evidence="3">The sequence shown here is derived from an EMBL/GenBank/DDBJ whole genome shotgun (WGS) entry which is preliminary data.</text>
</comment>
<evidence type="ECO:0000313" key="4">
    <source>
        <dbReference type="Proteomes" id="UP001630127"/>
    </source>
</evidence>
<evidence type="ECO:0000313" key="3">
    <source>
        <dbReference type="EMBL" id="KAL3499810.1"/>
    </source>
</evidence>
<dbReference type="PANTHER" id="PTHR31669:SF299">
    <property type="entry name" value="PROTEIN FAR1-RELATED SEQUENCE"/>
    <property type="match status" value="1"/>
</dbReference>
<accession>A0ABD2Y205</accession>
<keyword evidence="1" id="KW-0539">Nucleus</keyword>
<dbReference type="GO" id="GO:0005634">
    <property type="term" value="C:nucleus"/>
    <property type="evidence" value="ECO:0007669"/>
    <property type="project" value="UniProtKB-SubCell"/>
</dbReference>
<organism evidence="3 4">
    <name type="scientific">Cinchona calisaya</name>
    <dbReference type="NCBI Taxonomy" id="153742"/>
    <lineage>
        <taxon>Eukaryota</taxon>
        <taxon>Viridiplantae</taxon>
        <taxon>Streptophyta</taxon>
        <taxon>Embryophyta</taxon>
        <taxon>Tracheophyta</taxon>
        <taxon>Spermatophyta</taxon>
        <taxon>Magnoliopsida</taxon>
        <taxon>eudicotyledons</taxon>
        <taxon>Gunneridae</taxon>
        <taxon>Pentapetalae</taxon>
        <taxon>asterids</taxon>
        <taxon>lamiids</taxon>
        <taxon>Gentianales</taxon>
        <taxon>Rubiaceae</taxon>
        <taxon>Cinchonoideae</taxon>
        <taxon>Cinchoneae</taxon>
        <taxon>Cinchona</taxon>
    </lineage>
</organism>
<dbReference type="InterPro" id="IPR031052">
    <property type="entry name" value="FHY3/FAR1"/>
</dbReference>
<keyword evidence="1" id="KW-0863">Zinc-finger</keyword>
<comment type="function">
    <text evidence="1">Putative transcription activator involved in regulating light control of development.</text>
</comment>
<dbReference type="GO" id="GO:0008270">
    <property type="term" value="F:zinc ion binding"/>
    <property type="evidence" value="ECO:0007669"/>
    <property type="project" value="UniProtKB-UniRule"/>
</dbReference>
<keyword evidence="1" id="KW-0479">Metal-binding</keyword>
<sequence length="244" mass="27959">MMHGDTGGVLEYLQKMQLEDPNSFYAIQVDEDDLITNIFWLDAKMRTDYADFGDVRLLDDCRYEESIANFRGSQSTPAMKFPVQILQHAASINTFEAFEKFKDELCRGIDCKFEIDSESGNQMIYRITPYGKKFHDFVTYDSSKDSISCRYGFWKMSKQMDACCQGGKKMKEARPKDNKSVSQHVDANQSDFDSNKILDPGTSHCSNVMLSSFTTYQQPGPIMIHAQTLQSNMDLDQRNAKRCN</sequence>
<name>A0ABD2Y205_9GENT</name>
<dbReference type="GO" id="GO:0006355">
    <property type="term" value="P:regulation of DNA-templated transcription"/>
    <property type="evidence" value="ECO:0007669"/>
    <property type="project" value="UniProtKB-UniRule"/>
</dbReference>
<dbReference type="PANTHER" id="PTHR31669">
    <property type="entry name" value="PROTEIN FAR1-RELATED SEQUENCE 10-RELATED"/>
    <property type="match status" value="1"/>
</dbReference>
<keyword evidence="4" id="KW-1185">Reference proteome</keyword>
<keyword evidence="1" id="KW-0862">Zinc</keyword>
<dbReference type="Proteomes" id="UP001630127">
    <property type="component" value="Unassembled WGS sequence"/>
</dbReference>